<keyword evidence="3" id="KW-1185">Reference proteome</keyword>
<dbReference type="InterPro" id="IPR032466">
    <property type="entry name" value="Metal_Hydrolase"/>
</dbReference>
<dbReference type="Gene3D" id="3.20.20.140">
    <property type="entry name" value="Metal-dependent hydrolases"/>
    <property type="match status" value="1"/>
</dbReference>
<reference evidence="2" key="5">
    <citation type="journal article" date="2021" name="G3 (Bethesda)">
        <title>Aegilops tauschii genome assembly Aet v5.0 features greater sequence contiguity and improved annotation.</title>
        <authorList>
            <person name="Wang L."/>
            <person name="Zhu T."/>
            <person name="Rodriguez J.C."/>
            <person name="Deal K.R."/>
            <person name="Dubcovsky J."/>
            <person name="McGuire P.E."/>
            <person name="Lux T."/>
            <person name="Spannagl M."/>
            <person name="Mayer K.F.X."/>
            <person name="Baldrich P."/>
            <person name="Meyers B.C."/>
            <person name="Huo N."/>
            <person name="Gu Y.Q."/>
            <person name="Zhou H."/>
            <person name="Devos K.M."/>
            <person name="Bennetzen J.L."/>
            <person name="Unver T."/>
            <person name="Budak H."/>
            <person name="Gulick P.J."/>
            <person name="Galiba G."/>
            <person name="Kalapos B."/>
            <person name="Nelson D.R."/>
            <person name="Li P."/>
            <person name="You F.M."/>
            <person name="Luo M.C."/>
            <person name="Dvorak J."/>
        </authorList>
    </citation>
    <scope>NUCLEOTIDE SEQUENCE [LARGE SCALE GENOMIC DNA]</scope>
    <source>
        <strain evidence="2">cv. AL8/78</strain>
    </source>
</reference>
<dbReference type="GO" id="GO:0046033">
    <property type="term" value="P:AMP metabolic process"/>
    <property type="evidence" value="ECO:0007669"/>
    <property type="project" value="TreeGrafter"/>
</dbReference>
<evidence type="ECO:0000256" key="1">
    <source>
        <dbReference type="ARBA" id="ARBA00006676"/>
    </source>
</evidence>
<reference evidence="2" key="3">
    <citation type="journal article" date="2017" name="Nature">
        <title>Genome sequence of the progenitor of the wheat D genome Aegilops tauschii.</title>
        <authorList>
            <person name="Luo M.C."/>
            <person name="Gu Y.Q."/>
            <person name="Puiu D."/>
            <person name="Wang H."/>
            <person name="Twardziok S.O."/>
            <person name="Deal K.R."/>
            <person name="Huo N."/>
            <person name="Zhu T."/>
            <person name="Wang L."/>
            <person name="Wang Y."/>
            <person name="McGuire P.E."/>
            <person name="Liu S."/>
            <person name="Long H."/>
            <person name="Ramasamy R.K."/>
            <person name="Rodriguez J.C."/>
            <person name="Van S.L."/>
            <person name="Yuan L."/>
            <person name="Wang Z."/>
            <person name="Xia Z."/>
            <person name="Xiao L."/>
            <person name="Anderson O.D."/>
            <person name="Ouyang S."/>
            <person name="Liang Y."/>
            <person name="Zimin A.V."/>
            <person name="Pertea G."/>
            <person name="Qi P."/>
            <person name="Bennetzen J.L."/>
            <person name="Dai X."/>
            <person name="Dawson M.W."/>
            <person name="Muller H.G."/>
            <person name="Kugler K."/>
            <person name="Rivarola-Duarte L."/>
            <person name="Spannagl M."/>
            <person name="Mayer K.F.X."/>
            <person name="Lu F.H."/>
            <person name="Bevan M.W."/>
            <person name="Leroy P."/>
            <person name="Li P."/>
            <person name="You F.M."/>
            <person name="Sun Q."/>
            <person name="Liu Z."/>
            <person name="Lyons E."/>
            <person name="Wicker T."/>
            <person name="Salzberg S.L."/>
            <person name="Devos K.M."/>
            <person name="Dvorak J."/>
        </authorList>
    </citation>
    <scope>NUCLEOTIDE SEQUENCE [LARGE SCALE GENOMIC DNA]</scope>
    <source>
        <strain evidence="2">cv. AL8/78</strain>
    </source>
</reference>
<reference evidence="3" key="1">
    <citation type="journal article" date="2014" name="Science">
        <title>Ancient hybridizations among the ancestral genomes of bread wheat.</title>
        <authorList>
            <consortium name="International Wheat Genome Sequencing Consortium,"/>
            <person name="Marcussen T."/>
            <person name="Sandve S.R."/>
            <person name="Heier L."/>
            <person name="Spannagl M."/>
            <person name="Pfeifer M."/>
            <person name="Jakobsen K.S."/>
            <person name="Wulff B.B."/>
            <person name="Steuernagel B."/>
            <person name="Mayer K.F."/>
            <person name="Olsen O.A."/>
        </authorList>
    </citation>
    <scope>NUCLEOTIDE SEQUENCE [LARGE SCALE GENOMIC DNA]</scope>
    <source>
        <strain evidence="3">cv. AL8/78</strain>
    </source>
</reference>
<dbReference type="EnsemblPlants" id="AET1Gv20558400.25">
    <property type="protein sequence ID" value="AET1Gv20558400.25"/>
    <property type="gene ID" value="AET1Gv20558400"/>
</dbReference>
<accession>A0A452YX24</accession>
<sequence length="82" mass="9748">KLSKSLLAKFNRCKYRKTAMTLLISLQAHWIGKNYYKRGPSGNDIHRTNVPTIRIEFRDLIWRDEMQLVYLNNVILPDEVDQ</sequence>
<dbReference type="PANTHER" id="PTHR11359">
    <property type="entry name" value="AMP DEAMINASE"/>
    <property type="match status" value="1"/>
</dbReference>
<reference evidence="3" key="2">
    <citation type="journal article" date="2017" name="Nat. Plants">
        <title>The Aegilops tauschii genome reveals multiple impacts of transposons.</title>
        <authorList>
            <person name="Zhao G."/>
            <person name="Zou C."/>
            <person name="Li K."/>
            <person name="Wang K."/>
            <person name="Li T."/>
            <person name="Gao L."/>
            <person name="Zhang X."/>
            <person name="Wang H."/>
            <person name="Yang Z."/>
            <person name="Liu X."/>
            <person name="Jiang W."/>
            <person name="Mao L."/>
            <person name="Kong X."/>
            <person name="Jiao Y."/>
            <person name="Jia J."/>
        </authorList>
    </citation>
    <scope>NUCLEOTIDE SEQUENCE [LARGE SCALE GENOMIC DNA]</scope>
    <source>
        <strain evidence="3">cv. AL8/78</strain>
    </source>
</reference>
<protein>
    <submittedName>
        <fullName evidence="2">Uncharacterized protein</fullName>
    </submittedName>
</protein>
<dbReference type="GO" id="GO:0003876">
    <property type="term" value="F:AMP deaminase activity"/>
    <property type="evidence" value="ECO:0007669"/>
    <property type="project" value="InterPro"/>
</dbReference>
<evidence type="ECO:0000313" key="2">
    <source>
        <dbReference type="EnsemblPlants" id="AET1Gv20558400.25"/>
    </source>
</evidence>
<dbReference type="PANTHER" id="PTHR11359:SF0">
    <property type="entry name" value="AMP DEAMINASE"/>
    <property type="match status" value="1"/>
</dbReference>
<organism evidence="2 3">
    <name type="scientific">Aegilops tauschii subsp. strangulata</name>
    <name type="common">Goatgrass</name>
    <dbReference type="NCBI Taxonomy" id="200361"/>
    <lineage>
        <taxon>Eukaryota</taxon>
        <taxon>Viridiplantae</taxon>
        <taxon>Streptophyta</taxon>
        <taxon>Embryophyta</taxon>
        <taxon>Tracheophyta</taxon>
        <taxon>Spermatophyta</taxon>
        <taxon>Magnoliopsida</taxon>
        <taxon>Liliopsida</taxon>
        <taxon>Poales</taxon>
        <taxon>Poaceae</taxon>
        <taxon>BOP clade</taxon>
        <taxon>Pooideae</taxon>
        <taxon>Triticodae</taxon>
        <taxon>Triticeae</taxon>
        <taxon>Triticinae</taxon>
        <taxon>Aegilops</taxon>
    </lineage>
</organism>
<evidence type="ECO:0000313" key="3">
    <source>
        <dbReference type="Proteomes" id="UP000015105"/>
    </source>
</evidence>
<name>A0A452YX24_AEGTS</name>
<dbReference type="GO" id="GO:0032264">
    <property type="term" value="P:IMP salvage"/>
    <property type="evidence" value="ECO:0007669"/>
    <property type="project" value="InterPro"/>
</dbReference>
<dbReference type="GO" id="GO:0005829">
    <property type="term" value="C:cytosol"/>
    <property type="evidence" value="ECO:0007669"/>
    <property type="project" value="TreeGrafter"/>
</dbReference>
<comment type="similarity">
    <text evidence="1">Belongs to the metallo-dependent hydrolases superfamily. Adenosine and AMP deaminases family.</text>
</comment>
<dbReference type="AlphaFoldDB" id="A0A452YX24"/>
<dbReference type="Pfam" id="PF19326">
    <property type="entry name" value="AMP_deaminase"/>
    <property type="match status" value="1"/>
</dbReference>
<dbReference type="Proteomes" id="UP000015105">
    <property type="component" value="Chromosome 1D"/>
</dbReference>
<proteinExistence type="inferred from homology"/>
<dbReference type="SUPFAM" id="SSF51556">
    <property type="entry name" value="Metallo-dependent hydrolases"/>
    <property type="match status" value="1"/>
</dbReference>
<dbReference type="InterPro" id="IPR006329">
    <property type="entry name" value="AMPD"/>
</dbReference>
<dbReference type="Gramene" id="AET1Gv20558400.25">
    <property type="protein sequence ID" value="AET1Gv20558400.25"/>
    <property type="gene ID" value="AET1Gv20558400"/>
</dbReference>
<reference evidence="2" key="4">
    <citation type="submission" date="2019-03" db="UniProtKB">
        <authorList>
            <consortium name="EnsemblPlants"/>
        </authorList>
    </citation>
    <scope>IDENTIFICATION</scope>
</reference>